<comment type="caution">
    <text evidence="1">The sequence shown here is derived from an EMBL/GenBank/DDBJ whole genome shotgun (WGS) entry which is preliminary data.</text>
</comment>
<name>A0ABT0LIC6_9GAMM</name>
<reference evidence="1 2" key="1">
    <citation type="submission" date="2022-01" db="EMBL/GenBank/DDBJ databases">
        <title>Whole genome-based taxonomy of the Shewanellaceae.</title>
        <authorList>
            <person name="Martin-Rodriguez A.J."/>
        </authorList>
    </citation>
    <scope>NUCLEOTIDE SEQUENCE [LARGE SCALE GENOMIC DNA]</scope>
    <source>
        <strain evidence="1 2">DSM 17177</strain>
    </source>
</reference>
<dbReference type="Proteomes" id="UP001203423">
    <property type="component" value="Unassembled WGS sequence"/>
</dbReference>
<organism evidence="1 2">
    <name type="scientific">Shewanella surugensis</name>
    <dbReference type="NCBI Taxonomy" id="212020"/>
    <lineage>
        <taxon>Bacteria</taxon>
        <taxon>Pseudomonadati</taxon>
        <taxon>Pseudomonadota</taxon>
        <taxon>Gammaproteobacteria</taxon>
        <taxon>Alteromonadales</taxon>
        <taxon>Shewanellaceae</taxon>
        <taxon>Shewanella</taxon>
    </lineage>
</organism>
<evidence type="ECO:0000313" key="1">
    <source>
        <dbReference type="EMBL" id="MCL1127344.1"/>
    </source>
</evidence>
<gene>
    <name evidence="1" type="ORF">L2764_23425</name>
</gene>
<sequence length="64" mass="7429">MAGCIYITRSQYREKKEEHKGILRWGGDQGGSILCRIINQRKLLPCNHRPNSPFLAYFADLAHR</sequence>
<dbReference type="EMBL" id="JAKIKS010000148">
    <property type="protein sequence ID" value="MCL1127344.1"/>
    <property type="molecule type" value="Genomic_DNA"/>
</dbReference>
<accession>A0ABT0LIC6</accession>
<keyword evidence="2" id="KW-1185">Reference proteome</keyword>
<feature type="non-terminal residue" evidence="1">
    <location>
        <position position="64"/>
    </location>
</feature>
<dbReference type="RefSeq" id="WP_248942751.1">
    <property type="nucleotide sequence ID" value="NZ_JAKIKS010000148.1"/>
</dbReference>
<evidence type="ECO:0000313" key="2">
    <source>
        <dbReference type="Proteomes" id="UP001203423"/>
    </source>
</evidence>
<protein>
    <submittedName>
        <fullName evidence="1">Uncharacterized protein</fullName>
    </submittedName>
</protein>
<proteinExistence type="predicted"/>